<dbReference type="InterPro" id="IPR036986">
    <property type="entry name" value="S4_RNA-bd_sf"/>
</dbReference>
<reference evidence="5 6" key="1">
    <citation type="submission" date="2020-08" db="EMBL/GenBank/DDBJ databases">
        <title>Genomic Encyclopedia of Type Strains, Phase IV (KMG-IV): sequencing the most valuable type-strain genomes for metagenomic binning, comparative biology and taxonomic classification.</title>
        <authorList>
            <person name="Goeker M."/>
        </authorList>
    </citation>
    <scope>NUCLEOTIDE SEQUENCE [LARGE SCALE GENOMIC DNA]</scope>
    <source>
        <strain evidence="5 6">DSM 21255</strain>
    </source>
</reference>
<keyword evidence="5" id="KW-0489">Methyltransferase</keyword>
<dbReference type="CDD" id="cd00165">
    <property type="entry name" value="S4"/>
    <property type="match status" value="1"/>
</dbReference>
<dbReference type="InterPro" id="IPR002942">
    <property type="entry name" value="S4_RNA-bd"/>
</dbReference>
<accession>A0A841QZT0</accession>
<dbReference type="EC" id="2.1.1.227" evidence="5"/>
<proteinExistence type="inferred from homology"/>
<dbReference type="NCBIfam" id="TIGR00478">
    <property type="entry name" value="tly"/>
    <property type="match status" value="1"/>
</dbReference>
<dbReference type="SUPFAM" id="SSF55174">
    <property type="entry name" value="Alpha-L RNA-binding motif"/>
    <property type="match status" value="1"/>
</dbReference>
<protein>
    <submittedName>
        <fullName evidence="5">23S rRNA (Cytidine1920-2'-O)/16S rRNA (Cytidine1409-2'-O)-methyltransferase</fullName>
        <ecNumber evidence="5">2.1.1.226</ecNumber>
        <ecNumber evidence="5">2.1.1.227</ecNumber>
    </submittedName>
</protein>
<evidence type="ECO:0000256" key="2">
    <source>
        <dbReference type="ARBA" id="ARBA00029460"/>
    </source>
</evidence>
<dbReference type="InterPro" id="IPR047048">
    <property type="entry name" value="TlyA"/>
</dbReference>
<evidence type="ECO:0000259" key="4">
    <source>
        <dbReference type="SMART" id="SM00363"/>
    </source>
</evidence>
<dbReference type="RefSeq" id="WP_024049225.1">
    <property type="nucleotide sequence ID" value="NZ_CABWNB010000001.1"/>
</dbReference>
<dbReference type="PANTHER" id="PTHR32319">
    <property type="entry name" value="BACTERIAL HEMOLYSIN-LIKE PROTEIN"/>
    <property type="match status" value="1"/>
</dbReference>
<name>A0A841QZT0_9FIRM</name>
<evidence type="ECO:0000313" key="5">
    <source>
        <dbReference type="EMBL" id="MBB6477185.1"/>
    </source>
</evidence>
<dbReference type="SUPFAM" id="SSF53335">
    <property type="entry name" value="S-adenosyl-L-methionine-dependent methyltransferases"/>
    <property type="match status" value="1"/>
</dbReference>
<dbReference type="Pfam" id="PF01479">
    <property type="entry name" value="S4"/>
    <property type="match status" value="1"/>
</dbReference>
<organism evidence="5 6">
    <name type="scientific">Negativicoccus succinicivorans</name>
    <dbReference type="NCBI Taxonomy" id="620903"/>
    <lineage>
        <taxon>Bacteria</taxon>
        <taxon>Bacillati</taxon>
        <taxon>Bacillota</taxon>
        <taxon>Negativicutes</taxon>
        <taxon>Veillonellales</taxon>
        <taxon>Veillonellaceae</taxon>
        <taxon>Negativicoccus</taxon>
    </lineage>
</organism>
<dbReference type="Gene3D" id="3.40.50.150">
    <property type="entry name" value="Vaccinia Virus protein VP39"/>
    <property type="match status" value="1"/>
</dbReference>
<keyword evidence="5" id="KW-0808">Transferase</keyword>
<dbReference type="Proteomes" id="UP000591941">
    <property type="component" value="Unassembled WGS sequence"/>
</dbReference>
<dbReference type="InterPro" id="IPR002877">
    <property type="entry name" value="RNA_MeTrfase_FtsJ_dom"/>
</dbReference>
<dbReference type="GO" id="GO:0003723">
    <property type="term" value="F:RNA binding"/>
    <property type="evidence" value="ECO:0007669"/>
    <property type="project" value="UniProtKB-KW"/>
</dbReference>
<dbReference type="PANTHER" id="PTHR32319:SF0">
    <property type="entry name" value="BACTERIAL HEMOLYSIN-LIKE PROTEIN"/>
    <property type="match status" value="1"/>
</dbReference>
<dbReference type="OrthoDB" id="9784736at2"/>
<dbReference type="Gene3D" id="3.10.290.10">
    <property type="entry name" value="RNA-binding S4 domain"/>
    <property type="match status" value="1"/>
</dbReference>
<evidence type="ECO:0000313" key="6">
    <source>
        <dbReference type="Proteomes" id="UP000591941"/>
    </source>
</evidence>
<dbReference type="PIRSF" id="PIRSF005578">
    <property type="entry name" value="TlyA"/>
    <property type="match status" value="1"/>
</dbReference>
<gene>
    <name evidence="5" type="ORF">HNR45_000207</name>
</gene>
<dbReference type="SMART" id="SM00363">
    <property type="entry name" value="S4"/>
    <property type="match status" value="1"/>
</dbReference>
<comment type="caution">
    <text evidence="5">The sequence shown here is derived from an EMBL/GenBank/DDBJ whole genome shotgun (WGS) entry which is preliminary data.</text>
</comment>
<dbReference type="InterPro" id="IPR004538">
    <property type="entry name" value="Hemolysin_A/TlyA"/>
</dbReference>
<comment type="similarity">
    <text evidence="2">Belongs to the TlyA family.</text>
</comment>
<sequence length="263" mass="29022">MKSKERLDLLLVNKGFFTSREKARRYIMTGDVLVDDVPIDKPGTKVNLTAAIRLRKPPLRYVGRGGLKLEKGLEVFSLPLDGKIMLDIGASTGGFTDCALQHGAAKVYAVDVGYGQLAWSLRNSPQVVNLERTNMRDVTADLIPEPLDFVGCDVSFISVTKVLPPAYPLLKDSGDAVILIKPQFEAGPEKVGKGGVIKSSAVHREVLINVLSDIEQLGFFIWGLTDSPIRGADGNREFLTWLRKEVPSPNFFNWQQTIIQLTQ</sequence>
<evidence type="ECO:0000256" key="1">
    <source>
        <dbReference type="ARBA" id="ARBA00022884"/>
    </source>
</evidence>
<feature type="domain" description="RNA-binding S4" evidence="4">
    <location>
        <begin position="5"/>
        <end position="63"/>
    </location>
</feature>
<dbReference type="InterPro" id="IPR029063">
    <property type="entry name" value="SAM-dependent_MTases_sf"/>
</dbReference>
<dbReference type="GO" id="GO:0032259">
    <property type="term" value="P:methylation"/>
    <property type="evidence" value="ECO:0007669"/>
    <property type="project" value="UniProtKB-KW"/>
</dbReference>
<dbReference type="Pfam" id="PF01728">
    <property type="entry name" value="FtsJ"/>
    <property type="match status" value="1"/>
</dbReference>
<keyword evidence="6" id="KW-1185">Reference proteome</keyword>
<dbReference type="EC" id="2.1.1.226" evidence="5"/>
<dbReference type="PROSITE" id="PS50889">
    <property type="entry name" value="S4"/>
    <property type="match status" value="1"/>
</dbReference>
<evidence type="ECO:0000256" key="3">
    <source>
        <dbReference type="PROSITE-ProRule" id="PRU00182"/>
    </source>
</evidence>
<keyword evidence="1 3" id="KW-0694">RNA-binding</keyword>
<dbReference type="GO" id="GO:0008168">
    <property type="term" value="F:methyltransferase activity"/>
    <property type="evidence" value="ECO:0007669"/>
    <property type="project" value="UniProtKB-KW"/>
</dbReference>
<dbReference type="GeneID" id="93485496"/>
<dbReference type="AlphaFoldDB" id="A0A841QZT0"/>
<dbReference type="EMBL" id="JACHHI010000001">
    <property type="protein sequence ID" value="MBB6477185.1"/>
    <property type="molecule type" value="Genomic_DNA"/>
</dbReference>